<dbReference type="Pfam" id="PF06691">
    <property type="entry name" value="DUF1189"/>
    <property type="match status" value="1"/>
</dbReference>
<gene>
    <name evidence="2" type="ORF">A2866_04380</name>
</gene>
<evidence type="ECO:0000256" key="1">
    <source>
        <dbReference type="SAM" id="Phobius"/>
    </source>
</evidence>
<keyword evidence="1" id="KW-0812">Transmembrane</keyword>
<comment type="caution">
    <text evidence="2">The sequence shown here is derived from an EMBL/GenBank/DDBJ whole genome shotgun (WGS) entry which is preliminary data.</text>
</comment>
<dbReference type="InterPro" id="IPR009574">
    <property type="entry name" value="DUF1189"/>
</dbReference>
<dbReference type="EMBL" id="MFZI01000054">
    <property type="protein sequence ID" value="OGK19194.1"/>
    <property type="molecule type" value="Genomic_DNA"/>
</dbReference>
<sequence>MRYFKTFFHVLKNSFSSARYYNEVLKAPFSFSLKYFLFFSLLLSIVTTVFLSVSMVIPLNEFLAKVPRLLVKVYPAELEVRIRNGQVSTNVEEPYYIPLQEVEQSVKEEFQVKGATSEEIRNLVVIDTAASVEDLSKYQTAVLVTKQYLSYRRDDGRIETFPFSNIDDITINQNMMQRVAQYISPFLIYVPFVVILFLFFGSLSWFVTSQLIYLLFTALALYLVGKWMKYQLSYQKAYQVDMHLATIFTPMFLILGWTNLQVSFPFLRLILYTVVGAFILNKIKSAKA</sequence>
<accession>A0A1F7GK37</accession>
<feature type="transmembrane region" description="Helical" evidence="1">
    <location>
        <begin position="240"/>
        <end position="260"/>
    </location>
</feature>
<protein>
    <recommendedName>
        <fullName evidence="4">DUF1189 domain-containing protein</fullName>
    </recommendedName>
</protein>
<feature type="transmembrane region" description="Helical" evidence="1">
    <location>
        <begin position="35"/>
        <end position="59"/>
    </location>
</feature>
<evidence type="ECO:0000313" key="2">
    <source>
        <dbReference type="EMBL" id="OGK19194.1"/>
    </source>
</evidence>
<keyword evidence="1" id="KW-0472">Membrane</keyword>
<dbReference type="Proteomes" id="UP000177026">
    <property type="component" value="Unassembled WGS sequence"/>
</dbReference>
<dbReference type="AlphaFoldDB" id="A0A1F7GK37"/>
<name>A0A1F7GK37_9BACT</name>
<evidence type="ECO:0008006" key="4">
    <source>
        <dbReference type="Google" id="ProtNLM"/>
    </source>
</evidence>
<feature type="transmembrane region" description="Helical" evidence="1">
    <location>
        <begin position="266"/>
        <end position="283"/>
    </location>
</feature>
<feature type="transmembrane region" description="Helical" evidence="1">
    <location>
        <begin position="186"/>
        <end position="205"/>
    </location>
</feature>
<reference evidence="2 3" key="1">
    <citation type="journal article" date="2016" name="Nat. Commun.">
        <title>Thousands of microbial genomes shed light on interconnected biogeochemical processes in an aquifer system.</title>
        <authorList>
            <person name="Anantharaman K."/>
            <person name="Brown C.T."/>
            <person name="Hug L.A."/>
            <person name="Sharon I."/>
            <person name="Castelle C.J."/>
            <person name="Probst A.J."/>
            <person name="Thomas B.C."/>
            <person name="Singh A."/>
            <person name="Wilkins M.J."/>
            <person name="Karaoz U."/>
            <person name="Brodie E.L."/>
            <person name="Williams K.H."/>
            <person name="Hubbard S.S."/>
            <person name="Banfield J.F."/>
        </authorList>
    </citation>
    <scope>NUCLEOTIDE SEQUENCE [LARGE SCALE GENOMIC DNA]</scope>
</reference>
<feature type="transmembrane region" description="Helical" evidence="1">
    <location>
        <begin position="211"/>
        <end position="228"/>
    </location>
</feature>
<keyword evidence="1" id="KW-1133">Transmembrane helix</keyword>
<organism evidence="2 3">
    <name type="scientific">Candidatus Roizmanbacteria bacterium RIFCSPHIGHO2_01_FULL_39_8</name>
    <dbReference type="NCBI Taxonomy" id="1802033"/>
    <lineage>
        <taxon>Bacteria</taxon>
        <taxon>Candidatus Roizmaniibacteriota</taxon>
    </lineage>
</organism>
<evidence type="ECO:0000313" key="3">
    <source>
        <dbReference type="Proteomes" id="UP000177026"/>
    </source>
</evidence>
<proteinExistence type="predicted"/>